<keyword evidence="3" id="KW-1003">Cell membrane</keyword>
<proteinExistence type="inferred from homology"/>
<dbReference type="PANTHER" id="PTHR30250">
    <property type="entry name" value="PST FAMILY PREDICTED COLANIC ACID TRANSPORTER"/>
    <property type="match status" value="1"/>
</dbReference>
<evidence type="ECO:0000256" key="2">
    <source>
        <dbReference type="ARBA" id="ARBA00007430"/>
    </source>
</evidence>
<feature type="transmembrane region" description="Helical" evidence="7">
    <location>
        <begin position="253"/>
        <end position="271"/>
    </location>
</feature>
<evidence type="ECO:0000313" key="9">
    <source>
        <dbReference type="Proteomes" id="UP000603640"/>
    </source>
</evidence>
<keyword evidence="5 7" id="KW-1133">Transmembrane helix</keyword>
<protein>
    <submittedName>
        <fullName evidence="8">Lipopolysaccharide biosynthesis protein</fullName>
    </submittedName>
</protein>
<evidence type="ECO:0000256" key="7">
    <source>
        <dbReference type="SAM" id="Phobius"/>
    </source>
</evidence>
<feature type="transmembrane region" description="Helical" evidence="7">
    <location>
        <begin position="448"/>
        <end position="466"/>
    </location>
</feature>
<sequence length="487" mass="55103">MESLASKAKHSFFWTISQQFGIKLLNFVVQIILARMLMPSDFGVFALLSVFIIIGNSLVDSGLTSSLIRTTNTNQDDYSTVFYINLLGSLIIYSLLFYFAPYFSFFFKEPKLNSILKIYGLTFVINAFIAVQNSILIKELKFKLQTIIELPSMIIGGVVSVLLAFYDFGVMSIVALYLTKSIVFMVLLWLTSGWIPSLRIDVAKLRYHFNYGSKLTLTTILNSIFNNIYNLYIGKYFSSTLLGYYNRANLLQSFPVTSLTTAIFKVTYPVLSGIQDDNLRLRKIYGKLMQQVLFWIAPLMTFAILTAEPLFRVVLTSKWLPAVPYFQILCVVGVLFPLEDYNTQVLSTKGRSDIYLKLEIIKKIIIIGIIMIAVQFGIFGLLFSQIIVSITNFCIGSLYSGKLIGYSLVDQLKDVYRILLITIFSGFLTAGINYLLFEQKNVNDFLQIAVNATCLTGIYLGISLVVKSPALKEFNNFFFNGKLKINT</sequence>
<feature type="transmembrane region" description="Helical" evidence="7">
    <location>
        <begin position="172"/>
        <end position="195"/>
    </location>
</feature>
<feature type="transmembrane region" description="Helical" evidence="7">
    <location>
        <begin position="364"/>
        <end position="384"/>
    </location>
</feature>
<feature type="transmembrane region" description="Helical" evidence="7">
    <location>
        <begin position="390"/>
        <end position="409"/>
    </location>
</feature>
<evidence type="ECO:0000256" key="4">
    <source>
        <dbReference type="ARBA" id="ARBA00022692"/>
    </source>
</evidence>
<dbReference type="GO" id="GO:0005886">
    <property type="term" value="C:plasma membrane"/>
    <property type="evidence" value="ECO:0007669"/>
    <property type="project" value="UniProtKB-SubCell"/>
</dbReference>
<dbReference type="CDD" id="cd13127">
    <property type="entry name" value="MATE_tuaB_like"/>
    <property type="match status" value="1"/>
</dbReference>
<dbReference type="EMBL" id="JACRVF010000008">
    <property type="protein sequence ID" value="MBC5995072.1"/>
    <property type="molecule type" value="Genomic_DNA"/>
</dbReference>
<evidence type="ECO:0000256" key="1">
    <source>
        <dbReference type="ARBA" id="ARBA00004651"/>
    </source>
</evidence>
<organism evidence="8 9">
    <name type="scientific">Pontibacter cellulosilyticus</name>
    <dbReference type="NCBI Taxonomy" id="1720253"/>
    <lineage>
        <taxon>Bacteria</taxon>
        <taxon>Pseudomonadati</taxon>
        <taxon>Bacteroidota</taxon>
        <taxon>Cytophagia</taxon>
        <taxon>Cytophagales</taxon>
        <taxon>Hymenobacteraceae</taxon>
        <taxon>Pontibacter</taxon>
    </lineage>
</organism>
<feature type="transmembrane region" description="Helical" evidence="7">
    <location>
        <begin position="416"/>
        <end position="436"/>
    </location>
</feature>
<dbReference type="Pfam" id="PF13440">
    <property type="entry name" value="Polysacc_synt_3"/>
    <property type="match status" value="1"/>
</dbReference>
<feature type="transmembrane region" description="Helical" evidence="7">
    <location>
        <begin position="20"/>
        <end position="38"/>
    </location>
</feature>
<keyword evidence="9" id="KW-1185">Reference proteome</keyword>
<dbReference type="Proteomes" id="UP000603640">
    <property type="component" value="Unassembled WGS sequence"/>
</dbReference>
<feature type="transmembrane region" description="Helical" evidence="7">
    <location>
        <begin position="292"/>
        <end position="311"/>
    </location>
</feature>
<feature type="transmembrane region" description="Helical" evidence="7">
    <location>
        <begin position="80"/>
        <end position="103"/>
    </location>
</feature>
<feature type="transmembrane region" description="Helical" evidence="7">
    <location>
        <begin position="44"/>
        <end position="68"/>
    </location>
</feature>
<feature type="transmembrane region" description="Helical" evidence="7">
    <location>
        <begin position="323"/>
        <end position="343"/>
    </location>
</feature>
<feature type="transmembrane region" description="Helical" evidence="7">
    <location>
        <begin position="147"/>
        <end position="166"/>
    </location>
</feature>
<reference evidence="8" key="1">
    <citation type="submission" date="2020-08" db="EMBL/GenBank/DDBJ databases">
        <title>Pontibacter sp. SD6 16S ribosomal RNA gene Genome sequencing and assembly.</title>
        <authorList>
            <person name="Kang M."/>
        </authorList>
    </citation>
    <scope>NUCLEOTIDE SEQUENCE</scope>
    <source>
        <strain evidence="8">SD6</strain>
    </source>
</reference>
<evidence type="ECO:0000256" key="3">
    <source>
        <dbReference type="ARBA" id="ARBA00022475"/>
    </source>
</evidence>
<comment type="subcellular location">
    <subcellularLocation>
        <location evidence="1">Cell membrane</location>
        <topology evidence="1">Multi-pass membrane protein</topology>
    </subcellularLocation>
</comment>
<comment type="caution">
    <text evidence="8">The sequence shown here is derived from an EMBL/GenBank/DDBJ whole genome shotgun (WGS) entry which is preliminary data.</text>
</comment>
<dbReference type="RefSeq" id="WP_187069115.1">
    <property type="nucleotide sequence ID" value="NZ_JACRVF010000008.1"/>
</dbReference>
<feature type="transmembrane region" description="Helical" evidence="7">
    <location>
        <begin position="215"/>
        <end position="233"/>
    </location>
</feature>
<gene>
    <name evidence="8" type="ORF">H8S84_19655</name>
</gene>
<accession>A0A923NCW2</accession>
<dbReference type="PANTHER" id="PTHR30250:SF10">
    <property type="entry name" value="LIPOPOLYSACCHARIDE BIOSYNTHESIS PROTEIN WZXC"/>
    <property type="match status" value="1"/>
</dbReference>
<comment type="similarity">
    <text evidence="2">Belongs to the polysaccharide synthase family.</text>
</comment>
<evidence type="ECO:0000256" key="6">
    <source>
        <dbReference type="ARBA" id="ARBA00023136"/>
    </source>
</evidence>
<dbReference type="AlphaFoldDB" id="A0A923NCW2"/>
<dbReference type="InterPro" id="IPR050833">
    <property type="entry name" value="Poly_Biosynth_Transport"/>
</dbReference>
<keyword evidence="6 7" id="KW-0472">Membrane</keyword>
<feature type="transmembrane region" description="Helical" evidence="7">
    <location>
        <begin position="115"/>
        <end position="135"/>
    </location>
</feature>
<keyword evidence="4 7" id="KW-0812">Transmembrane</keyword>
<evidence type="ECO:0000313" key="8">
    <source>
        <dbReference type="EMBL" id="MBC5995072.1"/>
    </source>
</evidence>
<name>A0A923NCW2_9BACT</name>
<evidence type="ECO:0000256" key="5">
    <source>
        <dbReference type="ARBA" id="ARBA00022989"/>
    </source>
</evidence>